<proteinExistence type="predicted"/>
<evidence type="ECO:0000256" key="1">
    <source>
        <dbReference type="ARBA" id="ARBA00022801"/>
    </source>
</evidence>
<dbReference type="EMBL" id="JAKJXO020000023">
    <property type="protein sequence ID" value="KAL1591763.1"/>
    <property type="molecule type" value="Genomic_DNA"/>
</dbReference>
<dbReference type="NCBIfam" id="TIGR00976">
    <property type="entry name" value="CocE_NonD"/>
    <property type="match status" value="1"/>
</dbReference>
<dbReference type="Gene3D" id="2.60.120.260">
    <property type="entry name" value="Galactose-binding domain-like"/>
    <property type="match status" value="1"/>
</dbReference>
<dbReference type="Gene3D" id="3.40.50.1820">
    <property type="entry name" value="alpha/beta hydrolase"/>
    <property type="match status" value="1"/>
</dbReference>
<dbReference type="Proteomes" id="UP001521785">
    <property type="component" value="Unassembled WGS sequence"/>
</dbReference>
<gene>
    <name evidence="4" type="ORF">SLS60_011762</name>
</gene>
<reference evidence="4 5" key="1">
    <citation type="submission" date="2024-02" db="EMBL/GenBank/DDBJ databases">
        <title>De novo assembly and annotation of 12 fungi associated with fruit tree decline syndrome in Ontario, Canada.</title>
        <authorList>
            <person name="Sulman M."/>
            <person name="Ellouze W."/>
            <person name="Ilyukhin E."/>
        </authorList>
    </citation>
    <scope>NUCLEOTIDE SEQUENCE [LARGE SCALE GENOMIC DNA]</scope>
    <source>
        <strain evidence="4 5">M42-189</strain>
    </source>
</reference>
<dbReference type="Gene3D" id="1.10.3020.20">
    <property type="match status" value="1"/>
</dbReference>
<dbReference type="PANTHER" id="PTHR43056:SF10">
    <property type="entry name" value="COCE_NOND FAMILY, PUTATIVE (AFU_ORTHOLOGUE AFUA_7G00600)-RELATED"/>
    <property type="match status" value="1"/>
</dbReference>
<evidence type="ECO:0000313" key="5">
    <source>
        <dbReference type="Proteomes" id="UP001521785"/>
    </source>
</evidence>
<dbReference type="InterPro" id="IPR013736">
    <property type="entry name" value="Xaa-Pro_dipept_C"/>
</dbReference>
<protein>
    <recommendedName>
        <fullName evidence="3">Xaa-Pro dipeptidyl-peptidase C-terminal domain-containing protein</fullName>
    </recommendedName>
</protein>
<keyword evidence="1" id="KW-0378">Hydrolase</keyword>
<dbReference type="InterPro" id="IPR050585">
    <property type="entry name" value="Xaa-Pro_dipeptidyl-ppase/CocE"/>
</dbReference>
<feature type="domain" description="Xaa-Pro dipeptidyl-peptidase C-terminal" evidence="3">
    <location>
        <begin position="330"/>
        <end position="577"/>
    </location>
</feature>
<accession>A0ABR3QIA0</accession>
<dbReference type="SUPFAM" id="SSF49785">
    <property type="entry name" value="Galactose-binding domain-like"/>
    <property type="match status" value="1"/>
</dbReference>
<name>A0ABR3QIA0_9PLEO</name>
<dbReference type="InterPro" id="IPR000383">
    <property type="entry name" value="Xaa-Pro-like_dom"/>
</dbReference>
<comment type="caution">
    <text evidence="4">The sequence shown here is derived from an EMBL/GenBank/DDBJ whole genome shotgun (WGS) entry which is preliminary data.</text>
</comment>
<dbReference type="SUPFAM" id="SSF53474">
    <property type="entry name" value="alpha/beta-Hydrolases"/>
    <property type="match status" value="1"/>
</dbReference>
<organism evidence="4 5">
    <name type="scientific">Paraconiothyrium brasiliense</name>
    <dbReference type="NCBI Taxonomy" id="300254"/>
    <lineage>
        <taxon>Eukaryota</taxon>
        <taxon>Fungi</taxon>
        <taxon>Dikarya</taxon>
        <taxon>Ascomycota</taxon>
        <taxon>Pezizomycotina</taxon>
        <taxon>Dothideomycetes</taxon>
        <taxon>Pleosporomycetidae</taxon>
        <taxon>Pleosporales</taxon>
        <taxon>Massarineae</taxon>
        <taxon>Didymosphaeriaceae</taxon>
        <taxon>Paraconiothyrium</taxon>
    </lineage>
</organism>
<dbReference type="Pfam" id="PF08530">
    <property type="entry name" value="PepX_C"/>
    <property type="match status" value="1"/>
</dbReference>
<feature type="region of interest" description="Disordered" evidence="2">
    <location>
        <begin position="1"/>
        <end position="21"/>
    </location>
</feature>
<evidence type="ECO:0000256" key="2">
    <source>
        <dbReference type="SAM" id="MobiDB-lite"/>
    </source>
</evidence>
<dbReference type="SMART" id="SM00939">
    <property type="entry name" value="PepX_C"/>
    <property type="match status" value="1"/>
</dbReference>
<keyword evidence="5" id="KW-1185">Reference proteome</keyword>
<evidence type="ECO:0000313" key="4">
    <source>
        <dbReference type="EMBL" id="KAL1591763.1"/>
    </source>
</evidence>
<dbReference type="InterPro" id="IPR005674">
    <property type="entry name" value="CocE/Ser_esterase"/>
</dbReference>
<evidence type="ECO:0000259" key="3">
    <source>
        <dbReference type="SMART" id="SM00939"/>
    </source>
</evidence>
<sequence length="581" mass="65622">MSFPHPKDFKTVPRRRSEETNRDGYKRIKDVYIPLRDGGEICANVYLPTLETPSKFPVLLTLGPYGKDVFFGDFGKPHTDMYSNMARAIEPLGPDACFECPDPIVWTKEYGYALVRCDVRGSGASPGVLDAFGLGRTALIGHDAEGQDAYDVVEWAGTQDWSSGKVAMCGISYFGMTCYWAAMQQPPHLTAIVPYEALTDMYADSVRQGGVWHTGFQKHWFNNIVVPQQYGRDKGLDDEQLKKQRFDIEALQTNWLWRSEGPWPVFDRERQLSKIKVPILTAGNWMDSEVHLPGNARSFEQASSEWKFLEMHTGNHLAAYYEQGQIQRQLQFLDYFLKGKTDNGLESSPRVDLLIRRGAENFYRAETSWPPQDAVSTSLYLAPEGSLSFDQPTSQSQDEAITYAGLTGGELFQTAFLEEEFEILGYPYLDLTVSTDAKDMDIFVYFYIIDPNGMKIEVRGNHDEPAVSLLRGWLRLSHRTLSEDSKPNRPELEQLKPAPVEKGEWYNVKLPMPCTSILVPKGHRFAVALRATDEEEIIPPMRHTGPDRAEEVFSGTNKIKVGGQVVVPRVKRGTGVVFKAE</sequence>
<dbReference type="InterPro" id="IPR029058">
    <property type="entry name" value="AB_hydrolase_fold"/>
</dbReference>
<dbReference type="Pfam" id="PF02129">
    <property type="entry name" value="Peptidase_S15"/>
    <property type="match status" value="1"/>
</dbReference>
<dbReference type="PANTHER" id="PTHR43056">
    <property type="entry name" value="PEPTIDASE S9 PROLYL OLIGOPEPTIDASE"/>
    <property type="match status" value="1"/>
</dbReference>
<dbReference type="InterPro" id="IPR008979">
    <property type="entry name" value="Galactose-bd-like_sf"/>
</dbReference>